<gene>
    <name evidence="2" type="ORF">CVD27_04830</name>
</gene>
<dbReference type="AlphaFoldDB" id="A0A2N5HR51"/>
<keyword evidence="3" id="KW-1185">Reference proteome</keyword>
<organism evidence="2 3">
    <name type="scientific">Neobacillus cucumis</name>
    <dbReference type="NCBI Taxonomy" id="1740721"/>
    <lineage>
        <taxon>Bacteria</taxon>
        <taxon>Bacillati</taxon>
        <taxon>Bacillota</taxon>
        <taxon>Bacilli</taxon>
        <taxon>Bacillales</taxon>
        <taxon>Bacillaceae</taxon>
        <taxon>Neobacillus</taxon>
    </lineage>
</organism>
<evidence type="ECO:0008006" key="4">
    <source>
        <dbReference type="Google" id="ProtNLM"/>
    </source>
</evidence>
<dbReference type="InterPro" id="IPR046208">
    <property type="entry name" value="DUF6241"/>
</dbReference>
<name>A0A2N5HR51_9BACI</name>
<proteinExistence type="predicted"/>
<dbReference type="Pfam" id="PF19754">
    <property type="entry name" value="DUF6241"/>
    <property type="match status" value="1"/>
</dbReference>
<feature type="compositionally biased region" description="Low complexity" evidence="1">
    <location>
        <begin position="56"/>
        <end position="68"/>
    </location>
</feature>
<protein>
    <recommendedName>
        <fullName evidence="4">CTP synthase</fullName>
    </recommendedName>
</protein>
<comment type="caution">
    <text evidence="2">The sequence shown here is derived from an EMBL/GenBank/DDBJ whole genome shotgun (WGS) entry which is preliminary data.</text>
</comment>
<feature type="region of interest" description="Disordered" evidence="1">
    <location>
        <begin position="35"/>
        <end position="71"/>
    </location>
</feature>
<dbReference type="Proteomes" id="UP000234950">
    <property type="component" value="Unassembled WGS sequence"/>
</dbReference>
<dbReference type="OrthoDB" id="1932566at2"/>
<dbReference type="EMBL" id="PGVE01000024">
    <property type="protein sequence ID" value="PLS08005.1"/>
    <property type="molecule type" value="Genomic_DNA"/>
</dbReference>
<accession>A0A2N5HR51</accession>
<evidence type="ECO:0000256" key="1">
    <source>
        <dbReference type="SAM" id="MobiDB-lite"/>
    </source>
</evidence>
<dbReference type="RefSeq" id="WP_101646749.1">
    <property type="nucleotide sequence ID" value="NZ_PGVE01000024.1"/>
</dbReference>
<evidence type="ECO:0000313" key="3">
    <source>
        <dbReference type="Proteomes" id="UP000234950"/>
    </source>
</evidence>
<evidence type="ECO:0000313" key="2">
    <source>
        <dbReference type="EMBL" id="PLS08005.1"/>
    </source>
</evidence>
<sequence length="189" mass="21427">MKKDLKVAGVVLILLIIGIFASYKIMNNAAEYEKNKASEVTAEPSETSKPSESKKTTTPAKQKQTSQQDQTAKIGGVQYDIGIDEESKESLVVEVMHKMTHQKVKASEKWGAIPLTEDTINQVYTIVSKSSFVHKIQLLEILDKWKKGDFDQIDHDHNYFWELEDGTIGKAYGVLSKEEEEKFIKNNFE</sequence>
<reference evidence="2 3" key="1">
    <citation type="submission" date="2017-11" db="EMBL/GenBank/DDBJ databases">
        <title>Comparitive Functional Genomics of Dry Heat Resistant strains isolated from the Viking Spacecraft.</title>
        <authorList>
            <person name="Seuylemezian A."/>
            <person name="Cooper K."/>
            <person name="Vaishampayan P."/>
        </authorList>
    </citation>
    <scope>NUCLEOTIDE SEQUENCE [LARGE SCALE GENOMIC DNA]</scope>
    <source>
        <strain evidence="2 3">V32-6</strain>
    </source>
</reference>